<evidence type="ECO:0008006" key="3">
    <source>
        <dbReference type="Google" id="ProtNLM"/>
    </source>
</evidence>
<dbReference type="KEGG" id="cyc:PCC7424_3381"/>
<name>B7KF60_GLOC7</name>
<dbReference type="GO" id="GO:0003677">
    <property type="term" value="F:DNA binding"/>
    <property type="evidence" value="ECO:0007669"/>
    <property type="project" value="InterPro"/>
</dbReference>
<dbReference type="InterPro" id="IPR009044">
    <property type="entry name" value="ssDNA-bd_transcriptional_reg"/>
</dbReference>
<dbReference type="GO" id="GO:0006355">
    <property type="term" value="P:regulation of DNA-templated transcription"/>
    <property type="evidence" value="ECO:0007669"/>
    <property type="project" value="InterPro"/>
</dbReference>
<sequence length="122" mass="14264">MIDRLLKQGQGWRLGWDSQAEIYKGLVGSQDWAIELTEAELNEFCRLLHQLAQTMEQMKDHLMDSERIACEAESDLLWMEVEGFPHAYSLRLILHQDRRFEGNWSADAVKELIEATQLLKVF</sequence>
<dbReference type="InterPro" id="IPR014947">
    <property type="entry name" value="DUF1818"/>
</dbReference>
<dbReference type="eggNOG" id="ENOG50316YV">
    <property type="taxonomic scope" value="Bacteria"/>
</dbReference>
<dbReference type="STRING" id="65393.PCC7424_3381"/>
<organism evidence="1 2">
    <name type="scientific">Gloeothece citriformis (strain PCC 7424)</name>
    <name type="common">Cyanothece sp. (strain PCC 7424)</name>
    <dbReference type="NCBI Taxonomy" id="65393"/>
    <lineage>
        <taxon>Bacteria</taxon>
        <taxon>Bacillati</taxon>
        <taxon>Cyanobacteriota</taxon>
        <taxon>Cyanophyceae</taxon>
        <taxon>Oscillatoriophycideae</taxon>
        <taxon>Chroococcales</taxon>
        <taxon>Aphanothecaceae</taxon>
        <taxon>Gloeothece</taxon>
        <taxon>Gloeothece citriformis</taxon>
    </lineage>
</organism>
<keyword evidence="2" id="KW-1185">Reference proteome</keyword>
<dbReference type="Pfam" id="PF08848">
    <property type="entry name" value="DUF1818"/>
    <property type="match status" value="1"/>
</dbReference>
<evidence type="ECO:0000313" key="1">
    <source>
        <dbReference type="EMBL" id="ACK71776.1"/>
    </source>
</evidence>
<dbReference type="RefSeq" id="WP_015955371.1">
    <property type="nucleotide sequence ID" value="NC_011729.1"/>
</dbReference>
<evidence type="ECO:0000313" key="2">
    <source>
        <dbReference type="Proteomes" id="UP000002384"/>
    </source>
</evidence>
<dbReference type="HOGENOM" id="CLU_163164_0_0_3"/>
<dbReference type="OrthoDB" id="464443at2"/>
<dbReference type="AlphaFoldDB" id="B7KF60"/>
<dbReference type="Gene3D" id="2.30.31.10">
    <property type="entry name" value="Transcriptional Coactivator Pc4, Chain A"/>
    <property type="match status" value="1"/>
</dbReference>
<dbReference type="SUPFAM" id="SSF54447">
    <property type="entry name" value="ssDNA-binding transcriptional regulator domain"/>
    <property type="match status" value="1"/>
</dbReference>
<reference evidence="2" key="1">
    <citation type="journal article" date="2011" name="MBio">
        <title>Novel metabolic attributes of the genus Cyanothece, comprising a group of unicellular nitrogen-fixing Cyanobacteria.</title>
        <authorList>
            <person name="Bandyopadhyay A."/>
            <person name="Elvitigala T."/>
            <person name="Welsh E."/>
            <person name="Stockel J."/>
            <person name="Liberton M."/>
            <person name="Min H."/>
            <person name="Sherman L.A."/>
            <person name="Pakrasi H.B."/>
        </authorList>
    </citation>
    <scope>NUCLEOTIDE SEQUENCE [LARGE SCALE GENOMIC DNA]</scope>
    <source>
        <strain evidence="2">PCC 7424</strain>
    </source>
</reference>
<protein>
    <recommendedName>
        <fullName evidence="3">DUF1818 domain-containing protein</fullName>
    </recommendedName>
</protein>
<accession>B7KF60</accession>
<dbReference type="Proteomes" id="UP000002384">
    <property type="component" value="Chromosome"/>
</dbReference>
<dbReference type="EMBL" id="CP001291">
    <property type="protein sequence ID" value="ACK71776.1"/>
    <property type="molecule type" value="Genomic_DNA"/>
</dbReference>
<proteinExistence type="predicted"/>
<gene>
    <name evidence="1" type="ordered locus">PCC7424_3381</name>
</gene>